<dbReference type="PROSITE" id="PS50937">
    <property type="entry name" value="HTH_MERR_2"/>
    <property type="match status" value="1"/>
</dbReference>
<dbReference type="InterPro" id="IPR047057">
    <property type="entry name" value="MerR_fam"/>
</dbReference>
<dbReference type="PANTHER" id="PTHR30204:SF89">
    <property type="entry name" value="HTH MERR-TYPE DOMAIN-CONTAINING PROTEIN"/>
    <property type="match status" value="1"/>
</dbReference>
<feature type="domain" description="HTH merR-type" evidence="3">
    <location>
        <begin position="6"/>
        <end position="80"/>
    </location>
</feature>
<evidence type="ECO:0000259" key="3">
    <source>
        <dbReference type="PROSITE" id="PS50937"/>
    </source>
</evidence>
<sequence>MSDNQYLSIGEVLGLLLEDFPDVTISKIRFLESQGLIEPERTPSGYRKFYEHDVDLLRAILHEQKENFLPLKVIRDRIESGTIETDPTGGRTPPRGIRNVEIRNTVVPEVPQRDSVFRRTDGGPEWAGGKALIPGDIAAQTSRHPSARPATGSVPVTPLATIVSAVPTPAPASSDPSSATDGPAAPVEAASASTPPVLTVVGANEPAEPSPAAPKVAAKPAQPVAAVKPAVATKSPAVDLPGLPYSRDELRLAAEISEEQLRELDEFAIVPSRGTGADATYQADAVDIARIAARFLEQGIDARHLRSWRQAAERESALFEQRIMPLLRQRNPQSRQQALQTLSELAELGNQLRAAMIESMLRHHFDGA</sequence>
<dbReference type="InterPro" id="IPR009061">
    <property type="entry name" value="DNA-bd_dom_put_sf"/>
</dbReference>
<accession>A0A6J6PKS3</accession>
<dbReference type="GO" id="GO:0003677">
    <property type="term" value="F:DNA binding"/>
    <property type="evidence" value="ECO:0007669"/>
    <property type="project" value="UniProtKB-KW"/>
</dbReference>
<dbReference type="Pfam" id="PF13411">
    <property type="entry name" value="MerR_1"/>
    <property type="match status" value="1"/>
</dbReference>
<evidence type="ECO:0000313" key="4">
    <source>
        <dbReference type="EMBL" id="CAB4697385.1"/>
    </source>
</evidence>
<dbReference type="CDD" id="cd00592">
    <property type="entry name" value="HTH_MerR-like"/>
    <property type="match status" value="1"/>
</dbReference>
<dbReference type="GO" id="GO:0003700">
    <property type="term" value="F:DNA-binding transcription factor activity"/>
    <property type="evidence" value="ECO:0007669"/>
    <property type="project" value="InterPro"/>
</dbReference>
<keyword evidence="1" id="KW-0238">DNA-binding</keyword>
<dbReference type="AlphaFoldDB" id="A0A6J6PKS3"/>
<dbReference type="SMART" id="SM00422">
    <property type="entry name" value="HTH_MERR"/>
    <property type="match status" value="1"/>
</dbReference>
<dbReference type="InterPro" id="IPR000551">
    <property type="entry name" value="MerR-type_HTH_dom"/>
</dbReference>
<feature type="compositionally biased region" description="Low complexity" evidence="2">
    <location>
        <begin position="166"/>
        <end position="186"/>
    </location>
</feature>
<organism evidence="4">
    <name type="scientific">freshwater metagenome</name>
    <dbReference type="NCBI Taxonomy" id="449393"/>
    <lineage>
        <taxon>unclassified sequences</taxon>
        <taxon>metagenomes</taxon>
        <taxon>ecological metagenomes</taxon>
    </lineage>
</organism>
<feature type="compositionally biased region" description="Basic and acidic residues" evidence="2">
    <location>
        <begin position="113"/>
        <end position="122"/>
    </location>
</feature>
<protein>
    <submittedName>
        <fullName evidence="4">Unannotated protein</fullName>
    </submittedName>
</protein>
<dbReference type="PANTHER" id="PTHR30204">
    <property type="entry name" value="REDOX-CYCLING DRUG-SENSING TRANSCRIPTIONAL ACTIVATOR SOXR"/>
    <property type="match status" value="1"/>
</dbReference>
<proteinExistence type="predicted"/>
<dbReference type="Gene3D" id="1.10.1660.10">
    <property type="match status" value="1"/>
</dbReference>
<feature type="region of interest" description="Disordered" evidence="2">
    <location>
        <begin position="113"/>
        <end position="133"/>
    </location>
</feature>
<feature type="region of interest" description="Disordered" evidence="2">
    <location>
        <begin position="166"/>
        <end position="193"/>
    </location>
</feature>
<dbReference type="EMBL" id="CAEZXM010000193">
    <property type="protein sequence ID" value="CAB4697385.1"/>
    <property type="molecule type" value="Genomic_DNA"/>
</dbReference>
<name>A0A6J6PKS3_9ZZZZ</name>
<reference evidence="4" key="1">
    <citation type="submission" date="2020-05" db="EMBL/GenBank/DDBJ databases">
        <authorList>
            <person name="Chiriac C."/>
            <person name="Salcher M."/>
            <person name="Ghai R."/>
            <person name="Kavagutti S V."/>
        </authorList>
    </citation>
    <scope>NUCLEOTIDE SEQUENCE</scope>
</reference>
<evidence type="ECO:0000256" key="1">
    <source>
        <dbReference type="ARBA" id="ARBA00023125"/>
    </source>
</evidence>
<gene>
    <name evidence="4" type="ORF">UFOPK2366_01076</name>
</gene>
<evidence type="ECO:0000256" key="2">
    <source>
        <dbReference type="SAM" id="MobiDB-lite"/>
    </source>
</evidence>
<dbReference type="SUPFAM" id="SSF46955">
    <property type="entry name" value="Putative DNA-binding domain"/>
    <property type="match status" value="1"/>
</dbReference>